<dbReference type="EMBL" id="VAFM01000002">
    <property type="protein sequence ID" value="TKW60826.1"/>
    <property type="molecule type" value="Genomic_DNA"/>
</dbReference>
<evidence type="ECO:0000313" key="3">
    <source>
        <dbReference type="Proteomes" id="UP000320948"/>
    </source>
</evidence>
<evidence type="ECO:0000256" key="1">
    <source>
        <dbReference type="SAM" id="Phobius"/>
    </source>
</evidence>
<keyword evidence="1" id="KW-1133">Transmembrane helix</keyword>
<reference evidence="2 3" key="1">
    <citation type="journal article" date="2017" name="Nat. Commun.">
        <title>In situ click chemistry generation of cyclooxygenase-2 inhibitors.</title>
        <authorList>
            <person name="Bhardwaj A."/>
            <person name="Kaur J."/>
            <person name="Wuest M."/>
            <person name="Wuest F."/>
        </authorList>
    </citation>
    <scope>NUCLEOTIDE SEQUENCE [LARGE SCALE GENOMIC DNA]</scope>
    <source>
        <strain evidence="2">S2_018_000_R2_106</strain>
    </source>
</reference>
<dbReference type="AlphaFoldDB" id="A0A6N4RCR4"/>
<name>A0A6N4RCR4_BLAVI</name>
<keyword evidence="1" id="KW-0472">Membrane</keyword>
<dbReference type="Proteomes" id="UP000320948">
    <property type="component" value="Unassembled WGS sequence"/>
</dbReference>
<sequence length="69" mass="7719">MFLNSLWGYALFISLPAIVPDIGKTNFLRPAALVPHITQQKGELTMAGIIMWLMGVPLTVIILLYLFVF</sequence>
<feature type="transmembrane region" description="Helical" evidence="1">
    <location>
        <begin position="44"/>
        <end position="68"/>
    </location>
</feature>
<evidence type="ECO:0000313" key="2">
    <source>
        <dbReference type="EMBL" id="TKW60826.1"/>
    </source>
</evidence>
<gene>
    <name evidence="2" type="ORF">DI628_08020</name>
</gene>
<organism evidence="2 3">
    <name type="scientific">Blastochloris viridis</name>
    <name type="common">Rhodopseudomonas viridis</name>
    <dbReference type="NCBI Taxonomy" id="1079"/>
    <lineage>
        <taxon>Bacteria</taxon>
        <taxon>Pseudomonadati</taxon>
        <taxon>Pseudomonadota</taxon>
        <taxon>Alphaproteobacteria</taxon>
        <taxon>Hyphomicrobiales</taxon>
        <taxon>Blastochloridaceae</taxon>
        <taxon>Blastochloris</taxon>
    </lineage>
</organism>
<proteinExistence type="predicted"/>
<accession>A0A6N4RCR4</accession>
<protein>
    <submittedName>
        <fullName evidence="2">Uncharacterized protein</fullName>
    </submittedName>
</protein>
<comment type="caution">
    <text evidence="2">The sequence shown here is derived from an EMBL/GenBank/DDBJ whole genome shotgun (WGS) entry which is preliminary data.</text>
</comment>
<keyword evidence="1" id="KW-0812">Transmembrane</keyword>